<evidence type="ECO:0000256" key="11">
    <source>
        <dbReference type="ARBA" id="ARBA00031181"/>
    </source>
</evidence>
<evidence type="ECO:0000313" key="15">
    <source>
        <dbReference type="WBParaSite" id="TCNE_0001022801-mRNA-1"/>
    </source>
</evidence>
<dbReference type="WBParaSite" id="TCNE_0001022801-mRNA-1">
    <property type="protein sequence ID" value="TCNE_0001022801-mRNA-1"/>
    <property type="gene ID" value="TCNE_0001022801"/>
</dbReference>
<dbReference type="EC" id="3.1.2.4" evidence="5"/>
<evidence type="ECO:0000256" key="8">
    <source>
        <dbReference type="ARBA" id="ARBA00022801"/>
    </source>
</evidence>
<dbReference type="InterPro" id="IPR032259">
    <property type="entry name" value="HIBYL-CoA-H"/>
</dbReference>
<dbReference type="GO" id="GO:0003860">
    <property type="term" value="F:3-hydroxyisobutyryl-CoA hydrolase activity"/>
    <property type="evidence" value="ECO:0007669"/>
    <property type="project" value="UniProtKB-EC"/>
</dbReference>
<sequence length="427" mass="46969">MDGRGAKEQPDLRLRSTGKSENFLLWGVGFRSAGECVSADTGPGMIVVSIEWNSRLSIAINAKRAAAPNAANANEVIVSAVNGKRVITLNRPRALNALNLPMVRSLYPKFKKWNEEGGVSLVIIKGAGDKAFCAGGDVVSVTKSYKANDPAQTVHKDFFREEYLLNHQIGVCKVPFIALIDGITMGGGCGLSVHGKFRVATERTMLAMPETALGLFPDVGGSYFLPRLSHYLGQFIALTGYRLNGADVCHSGIATHFVPSSSLVDLENELMKLPNSEVSNERVGEVISKFRPTTIPKFSLEPLLSKIESVFSANTVEEVVERLRKSDSDFARKQLAVLAKMSPTSMKITLRQLQEGAKMKFNEVFTMEYRLTQNIMKGHDFHEGCRAILIDKDRKPVWKPATLEEVTPQILDAYFAPLPPSDELIIR</sequence>
<dbReference type="SUPFAM" id="SSF52096">
    <property type="entry name" value="ClpP/crotonase"/>
    <property type="match status" value="1"/>
</dbReference>
<dbReference type="PANTHER" id="PTHR43176">
    <property type="entry name" value="3-HYDROXYISOBUTYRYL-COA HYDROLASE-RELATED"/>
    <property type="match status" value="1"/>
</dbReference>
<dbReference type="PANTHER" id="PTHR43176:SF3">
    <property type="entry name" value="3-HYDROXYISOBUTYRYL-COA HYDROLASE, MITOCHONDRIAL"/>
    <property type="match status" value="1"/>
</dbReference>
<reference evidence="13 14" key="2">
    <citation type="submission" date="2018-11" db="EMBL/GenBank/DDBJ databases">
        <authorList>
            <consortium name="Pathogen Informatics"/>
        </authorList>
    </citation>
    <scope>NUCLEOTIDE SEQUENCE [LARGE SCALE GENOMIC DNA]</scope>
</reference>
<proteinExistence type="inferred from homology"/>
<dbReference type="FunFam" id="3.90.226.10:FF:000026">
    <property type="entry name" value="3-hydroxyisobutyryl-CoA hydrolase, mitochondrial"/>
    <property type="match status" value="1"/>
</dbReference>
<protein>
    <recommendedName>
        <fullName evidence="6">3-hydroxyisobutyryl-CoA hydrolase, mitochondrial</fullName>
        <ecNumber evidence="5">3.1.2.4</ecNumber>
    </recommendedName>
    <alternativeName>
        <fullName evidence="11">3-hydroxyisobutyryl-coenzyme A hydrolase</fullName>
    </alternativeName>
</protein>
<evidence type="ECO:0000256" key="7">
    <source>
        <dbReference type="ARBA" id="ARBA00022456"/>
    </source>
</evidence>
<dbReference type="NCBIfam" id="NF004127">
    <property type="entry name" value="PRK05617.1"/>
    <property type="match status" value="1"/>
</dbReference>
<evidence type="ECO:0000256" key="3">
    <source>
        <dbReference type="ARBA" id="ARBA00005109"/>
    </source>
</evidence>
<comment type="catalytic activity">
    <reaction evidence="1">
        <text>3-hydroxy-2-methylpropanoyl-CoA + H2O = 3-hydroxy-2-methylpropanoate + CoA + H(+)</text>
        <dbReference type="Rhea" id="RHEA:20888"/>
        <dbReference type="ChEBI" id="CHEBI:11805"/>
        <dbReference type="ChEBI" id="CHEBI:15377"/>
        <dbReference type="ChEBI" id="CHEBI:15378"/>
        <dbReference type="ChEBI" id="CHEBI:57287"/>
        <dbReference type="ChEBI" id="CHEBI:57340"/>
        <dbReference type="EC" id="3.1.2.4"/>
    </reaction>
</comment>
<evidence type="ECO:0000256" key="10">
    <source>
        <dbReference type="ARBA" id="ARBA00024871"/>
    </source>
</evidence>
<dbReference type="UniPathway" id="UPA00362"/>
<comment type="similarity">
    <text evidence="4">Belongs to the enoyl-CoA hydratase/isomerase family.</text>
</comment>
<dbReference type="CDD" id="cd06558">
    <property type="entry name" value="crotonase-like"/>
    <property type="match status" value="1"/>
</dbReference>
<evidence type="ECO:0000256" key="6">
    <source>
        <dbReference type="ARBA" id="ARBA00016714"/>
    </source>
</evidence>
<evidence type="ECO:0000256" key="4">
    <source>
        <dbReference type="ARBA" id="ARBA00005254"/>
    </source>
</evidence>
<comment type="function">
    <text evidence="10">Hydrolyzes 3-hydroxyisobutyryl-CoA (HIBYL-CoA), a saline catabolite. Has high activity toward isobutyryl-CoA. Could be an isobutyryl-CoA dehydrogenase that functions in valine catabolism. Also hydrolyzes 3-hydroxypropanoyl-CoA.</text>
</comment>
<keyword evidence="8" id="KW-0378">Hydrolase</keyword>
<evidence type="ECO:0000256" key="2">
    <source>
        <dbReference type="ARBA" id="ARBA00004173"/>
    </source>
</evidence>
<dbReference type="Proteomes" id="UP000050794">
    <property type="component" value="Unassembled WGS sequence"/>
</dbReference>
<name>A0A183UP08_TOXCA</name>
<evidence type="ECO:0000256" key="5">
    <source>
        <dbReference type="ARBA" id="ARBA00011915"/>
    </source>
</evidence>
<dbReference type="EMBL" id="UYWY01020432">
    <property type="protein sequence ID" value="VDM41549.1"/>
    <property type="molecule type" value="Genomic_DNA"/>
</dbReference>
<feature type="domain" description="Enoyl-CoA hydratase/isomerase" evidence="12">
    <location>
        <begin position="85"/>
        <end position="415"/>
    </location>
</feature>
<keyword evidence="9" id="KW-0496">Mitochondrion</keyword>
<keyword evidence="14" id="KW-1185">Reference proteome</keyword>
<dbReference type="InterPro" id="IPR029045">
    <property type="entry name" value="ClpP/crotonase-like_dom_sf"/>
</dbReference>
<dbReference type="GO" id="GO:0005739">
    <property type="term" value="C:mitochondrion"/>
    <property type="evidence" value="ECO:0007669"/>
    <property type="project" value="UniProtKB-SubCell"/>
</dbReference>
<evidence type="ECO:0000256" key="1">
    <source>
        <dbReference type="ARBA" id="ARBA00001709"/>
    </source>
</evidence>
<gene>
    <name evidence="13" type="ORF">TCNE_LOCUS10228</name>
</gene>
<comment type="pathway">
    <text evidence="3">Amino-acid degradation; L-valine degradation.</text>
</comment>
<dbReference type="Gene3D" id="3.90.226.10">
    <property type="entry name" value="2-enoyl-CoA Hydratase, Chain A, domain 1"/>
    <property type="match status" value="1"/>
</dbReference>
<evidence type="ECO:0000313" key="13">
    <source>
        <dbReference type="EMBL" id="VDM41549.1"/>
    </source>
</evidence>
<reference evidence="15" key="1">
    <citation type="submission" date="2016-06" db="UniProtKB">
        <authorList>
            <consortium name="WormBaseParasite"/>
        </authorList>
    </citation>
    <scope>IDENTIFICATION</scope>
</reference>
<dbReference type="AlphaFoldDB" id="A0A183UP08"/>
<evidence type="ECO:0000259" key="12">
    <source>
        <dbReference type="Pfam" id="PF16113"/>
    </source>
</evidence>
<dbReference type="Pfam" id="PF16113">
    <property type="entry name" value="ECH_2"/>
    <property type="match status" value="1"/>
</dbReference>
<accession>A0A183UP08</accession>
<dbReference type="GO" id="GO:0006574">
    <property type="term" value="P:L-valine catabolic process"/>
    <property type="evidence" value="ECO:0007669"/>
    <property type="project" value="UniProtKB-UniPathway"/>
</dbReference>
<comment type="subcellular location">
    <subcellularLocation>
        <location evidence="2">Mitochondrion</location>
    </subcellularLocation>
</comment>
<organism evidence="14 15">
    <name type="scientific">Toxocara canis</name>
    <name type="common">Canine roundworm</name>
    <dbReference type="NCBI Taxonomy" id="6265"/>
    <lineage>
        <taxon>Eukaryota</taxon>
        <taxon>Metazoa</taxon>
        <taxon>Ecdysozoa</taxon>
        <taxon>Nematoda</taxon>
        <taxon>Chromadorea</taxon>
        <taxon>Rhabditida</taxon>
        <taxon>Spirurina</taxon>
        <taxon>Ascaridomorpha</taxon>
        <taxon>Ascaridoidea</taxon>
        <taxon>Toxocaridae</taxon>
        <taxon>Toxocara</taxon>
    </lineage>
</organism>
<evidence type="ECO:0000256" key="9">
    <source>
        <dbReference type="ARBA" id="ARBA00023128"/>
    </source>
</evidence>
<keyword evidence="7" id="KW-0101">Branched-chain amino acid catabolism</keyword>
<evidence type="ECO:0000313" key="14">
    <source>
        <dbReference type="Proteomes" id="UP000050794"/>
    </source>
</evidence>
<dbReference type="InterPro" id="IPR045004">
    <property type="entry name" value="ECH_dom"/>
</dbReference>